<dbReference type="AlphaFoldDB" id="A0A2K9NJT6"/>
<reference evidence="1 2" key="1">
    <citation type="submission" date="2017-12" db="EMBL/GenBank/DDBJ databases">
        <title>Genomes of bacteria within cyanobacterial aggregates.</title>
        <authorList>
            <person name="Cai H."/>
        </authorList>
    </citation>
    <scope>NUCLEOTIDE SEQUENCE [LARGE SCALE GENOMIC DNA]</scope>
    <source>
        <strain evidence="1 2">TH16</strain>
        <plasmid evidence="1 2">unnamed1</plasmid>
    </source>
</reference>
<accession>A0A2K9NJT6</accession>
<dbReference type="Proteomes" id="UP000234752">
    <property type="component" value="Plasmid unnamed1"/>
</dbReference>
<evidence type="ECO:0000313" key="2">
    <source>
        <dbReference type="Proteomes" id="UP000234752"/>
    </source>
</evidence>
<sequence>MRRPAALLMLCLLSALPVNAQQAEAREAAQSANCKPTKLEVLKQVTGRIAETIYKVSCAAPKDSFVLIQCRDRTCAVMR</sequence>
<dbReference type="RefSeq" id="WP_102114858.1">
    <property type="nucleotide sequence ID" value="NZ_BMGN01000001.1"/>
</dbReference>
<evidence type="ECO:0000313" key="1">
    <source>
        <dbReference type="EMBL" id="AUN33342.1"/>
    </source>
</evidence>
<name>A0A2K9NJT6_9PROT</name>
<gene>
    <name evidence="1" type="ORF">C0V82_23525</name>
</gene>
<dbReference type="KEGG" id="ncb:C0V82_23525"/>
<proteinExistence type="predicted"/>
<keyword evidence="2" id="KW-1185">Reference proteome</keyword>
<dbReference type="OrthoDB" id="7365335at2"/>
<protein>
    <submittedName>
        <fullName evidence="1">Uncharacterized protein</fullName>
    </submittedName>
</protein>
<dbReference type="EMBL" id="CP025613">
    <property type="protein sequence ID" value="AUN33342.1"/>
    <property type="molecule type" value="Genomic_DNA"/>
</dbReference>
<geneLocation type="plasmid" evidence="1 2">
    <name>unnamed1</name>
</geneLocation>
<organism evidence="1 2">
    <name type="scientific">Niveispirillum cyanobacteriorum</name>
    <dbReference type="NCBI Taxonomy" id="1612173"/>
    <lineage>
        <taxon>Bacteria</taxon>
        <taxon>Pseudomonadati</taxon>
        <taxon>Pseudomonadota</taxon>
        <taxon>Alphaproteobacteria</taxon>
        <taxon>Rhodospirillales</taxon>
        <taxon>Azospirillaceae</taxon>
        <taxon>Niveispirillum</taxon>
    </lineage>
</organism>
<keyword evidence="1" id="KW-0614">Plasmid</keyword>